<feature type="region of interest" description="Disordered" evidence="1">
    <location>
        <begin position="1"/>
        <end position="25"/>
    </location>
</feature>
<keyword evidence="2" id="KW-0812">Transmembrane</keyword>
<sequence>MKAAGGIMGHANRSSKMSRPTPALKESNPKWANVLLAVGIVLGAAFVGIYYAQAQGRLRKRLPGPTPDYSGRSGFSQPAVAMRGAASDFETPTDMRDALPIPRYEDEK</sequence>
<evidence type="ECO:0000256" key="1">
    <source>
        <dbReference type="SAM" id="MobiDB-lite"/>
    </source>
</evidence>
<keyword evidence="4" id="KW-1185">Reference proteome</keyword>
<gene>
    <name evidence="3" type="ORF">C1H69_15475</name>
</gene>
<dbReference type="AlphaFoldDB" id="A0A2N7TZW8"/>
<protein>
    <submittedName>
        <fullName evidence="3">Uncharacterized protein</fullName>
    </submittedName>
</protein>
<feature type="transmembrane region" description="Helical" evidence="2">
    <location>
        <begin position="31"/>
        <end position="52"/>
    </location>
</feature>
<evidence type="ECO:0000313" key="4">
    <source>
        <dbReference type="Proteomes" id="UP000235803"/>
    </source>
</evidence>
<evidence type="ECO:0000256" key="2">
    <source>
        <dbReference type="SAM" id="Phobius"/>
    </source>
</evidence>
<proteinExistence type="predicted"/>
<evidence type="ECO:0000313" key="3">
    <source>
        <dbReference type="EMBL" id="PMR73736.1"/>
    </source>
</evidence>
<accession>A0A2N7TZW8</accession>
<reference evidence="3 4" key="1">
    <citation type="submission" date="2018-01" db="EMBL/GenBank/DDBJ databases">
        <title>Halomonas endophytica sp. nov., isolated from storage liquid in the stems of Populus euphratica.</title>
        <authorList>
            <person name="Chen C."/>
        </authorList>
    </citation>
    <scope>NUCLEOTIDE SEQUENCE [LARGE SCALE GENOMIC DNA]</scope>
    <source>
        <strain evidence="3 4">MC28</strain>
    </source>
</reference>
<keyword evidence="2" id="KW-1133">Transmembrane helix</keyword>
<feature type="region of interest" description="Disordered" evidence="1">
    <location>
        <begin position="83"/>
        <end position="108"/>
    </location>
</feature>
<dbReference type="EMBL" id="PNRF01000032">
    <property type="protein sequence ID" value="PMR73736.1"/>
    <property type="molecule type" value="Genomic_DNA"/>
</dbReference>
<feature type="compositionally biased region" description="Basic and acidic residues" evidence="1">
    <location>
        <begin position="93"/>
        <end position="108"/>
    </location>
</feature>
<organism evidence="3 4">
    <name type="scientific">Billgrantia endophytica</name>
    <dbReference type="NCBI Taxonomy" id="2033802"/>
    <lineage>
        <taxon>Bacteria</taxon>
        <taxon>Pseudomonadati</taxon>
        <taxon>Pseudomonadota</taxon>
        <taxon>Gammaproteobacteria</taxon>
        <taxon>Oceanospirillales</taxon>
        <taxon>Halomonadaceae</taxon>
        <taxon>Billgrantia</taxon>
    </lineage>
</organism>
<name>A0A2N7TZW8_9GAMM</name>
<comment type="caution">
    <text evidence="3">The sequence shown here is derived from an EMBL/GenBank/DDBJ whole genome shotgun (WGS) entry which is preliminary data.</text>
</comment>
<dbReference type="Proteomes" id="UP000235803">
    <property type="component" value="Unassembled WGS sequence"/>
</dbReference>
<keyword evidence="2" id="KW-0472">Membrane</keyword>